<dbReference type="GO" id="GO:0005975">
    <property type="term" value="P:carbohydrate metabolic process"/>
    <property type="evidence" value="ECO:0007669"/>
    <property type="project" value="InterPro"/>
</dbReference>
<keyword evidence="2" id="KW-1185">Reference proteome</keyword>
<protein>
    <submittedName>
        <fullName evidence="1">Uncharacterized protein</fullName>
    </submittedName>
</protein>
<reference evidence="1" key="1">
    <citation type="submission" date="2020-11" db="EMBL/GenBank/DDBJ databases">
        <title>Chlorella ohadii genome sequencing and assembly.</title>
        <authorList>
            <person name="Murik O."/>
            <person name="Treves H."/>
            <person name="Kedem I."/>
            <person name="Shotland Y."/>
            <person name="Kaplan A."/>
        </authorList>
    </citation>
    <scope>NUCLEOTIDE SEQUENCE</scope>
    <source>
        <strain evidence="1">1</strain>
    </source>
</reference>
<proteinExistence type="predicted"/>
<comment type="caution">
    <text evidence="1">The sequence shown here is derived from an EMBL/GenBank/DDBJ whole genome shotgun (WGS) entry which is preliminary data.</text>
</comment>
<dbReference type="Proteomes" id="UP001205105">
    <property type="component" value="Unassembled WGS sequence"/>
</dbReference>
<gene>
    <name evidence="1" type="ORF">COHA_007547</name>
</gene>
<accession>A0AAD5DQT6</accession>
<dbReference type="InterPro" id="IPR008928">
    <property type="entry name" value="6-hairpin_glycosidase_sf"/>
</dbReference>
<evidence type="ECO:0000313" key="1">
    <source>
        <dbReference type="EMBL" id="KAI7838754.1"/>
    </source>
</evidence>
<name>A0AAD5DQT6_9CHLO</name>
<dbReference type="SUPFAM" id="SSF48208">
    <property type="entry name" value="Six-hairpin glycosidases"/>
    <property type="match status" value="1"/>
</dbReference>
<sequence length="408" mass="45585">MAALGALSHALKDVSSSAGRLAAVRAVTDHVYGPLTGPHKDWRPRPYLDNKSRYLWTDAFGVVNYVTLACETGEQRYLDQAASLIDAVHGTLGRDRVGKARLGDATDDEPTRGGLRIGKAHGEAHPDGDGQYFHYVTKWAIALNRMSLASGEGKYNRWAVQLIEAVHPHFVAGSGTEEPHMWWKISIDMSHPVVQSEGNLDPFDGLVTYRLVQEAAEQPGALQREIADMERMVENKYRRYRSNDPLDLGEALWLSHWALPEGEAWAQLVSERSSAALDDLWRRGYFRQPEPYRLAFREFGTTLGVNPAAGSHWAGRVDALHEFWAQHLFTRDAGATRIALLLLSWIVYTTTQLAGFKVDPMLPHPIFPLSLADITPVMFAASLVPGAWARNYTPRLRQLAQRLRGSEE</sequence>
<dbReference type="EMBL" id="JADXDR010000119">
    <property type="protein sequence ID" value="KAI7838754.1"/>
    <property type="molecule type" value="Genomic_DNA"/>
</dbReference>
<organism evidence="1 2">
    <name type="scientific">Chlorella ohadii</name>
    <dbReference type="NCBI Taxonomy" id="2649997"/>
    <lineage>
        <taxon>Eukaryota</taxon>
        <taxon>Viridiplantae</taxon>
        <taxon>Chlorophyta</taxon>
        <taxon>core chlorophytes</taxon>
        <taxon>Trebouxiophyceae</taxon>
        <taxon>Chlorellales</taxon>
        <taxon>Chlorellaceae</taxon>
        <taxon>Chlorella clade</taxon>
        <taxon>Chlorella</taxon>
    </lineage>
</organism>
<dbReference type="AlphaFoldDB" id="A0AAD5DQT6"/>
<evidence type="ECO:0000313" key="2">
    <source>
        <dbReference type="Proteomes" id="UP001205105"/>
    </source>
</evidence>